<proteinExistence type="predicted"/>
<sequence length="621" mass="72734">MHDYDQRNYESKTNGKISLDDFIYELELRNEEMSNEIERRTDSNGHHDQSIHGKNGSNSSQQLHPPTTISNGSSSTPTIQNDHQILLEQLAKKEKDLILAAELGKALLDRNEELTRTNEQINEEYTHNLELLEQEKYALRKKLNSIEVEYENKVIELQADLTVLREKLSSHLEISKQNEAENSRIIDELTEQNQRLTSELTKSSTRESLLEKEIQSLKEQFQARRTNFTDHIGQLEGLRDEINLLSRRKLELEGKISFLNDEKDSITISLDESQYRILSLEKQIHEKDLFIQSQQKDLDEQRRMNTQYQNRLESFNKIKHFETYKVNGSSLYNEIEMSSHSSGDEHLHASPNYLSEEENDNMGCQCAKQKQEMFDLHHKLKCIYDDLYRRRPTDHSNTIQMNVSSSSSHDSGIQANLSCVEELNDIICDIQELIKNIDLLQCVTCQEFNQERIELDRIRKENHSNKDRAQKLNNELINLTSKLTIMESESIALNEENKILKDDIDSMTDLSKDEIVRRAWKMRDDTIARKKTVEIELAKVRIELMHVNSQLLETIQQKVELSQQLEQWQVDMEQLIEEQLKNKLSLQEKTSRPNVVAEVTPTKKENLFDRIRFPKFPNPLR</sequence>
<feature type="compositionally biased region" description="Basic and acidic residues" evidence="3">
    <location>
        <begin position="36"/>
        <end position="51"/>
    </location>
</feature>
<evidence type="ECO:0000256" key="3">
    <source>
        <dbReference type="SAM" id="MobiDB-lite"/>
    </source>
</evidence>
<dbReference type="OMA" id="PRQFGQY"/>
<dbReference type="PANTHER" id="PTHR32123:SF13">
    <property type="entry name" value="BICAUDAL D-RELATED PROTEIN HOMOLOG"/>
    <property type="match status" value="1"/>
</dbReference>
<accession>A0A9Q0M2D2</accession>
<gene>
    <name evidence="4" type="ORF">RDWZM_007357</name>
</gene>
<evidence type="ECO:0000256" key="1">
    <source>
        <dbReference type="ARBA" id="ARBA00023054"/>
    </source>
</evidence>
<comment type="caution">
    <text evidence="4">The sequence shown here is derived from an EMBL/GenBank/DDBJ whole genome shotgun (WGS) entry which is preliminary data.</text>
</comment>
<dbReference type="Proteomes" id="UP001142055">
    <property type="component" value="Chromosome 3"/>
</dbReference>
<organism evidence="4 5">
    <name type="scientific">Blomia tropicalis</name>
    <name type="common">Mite</name>
    <dbReference type="NCBI Taxonomy" id="40697"/>
    <lineage>
        <taxon>Eukaryota</taxon>
        <taxon>Metazoa</taxon>
        <taxon>Ecdysozoa</taxon>
        <taxon>Arthropoda</taxon>
        <taxon>Chelicerata</taxon>
        <taxon>Arachnida</taxon>
        <taxon>Acari</taxon>
        <taxon>Acariformes</taxon>
        <taxon>Sarcoptiformes</taxon>
        <taxon>Astigmata</taxon>
        <taxon>Glycyphagoidea</taxon>
        <taxon>Echimyopodidae</taxon>
        <taxon>Blomia</taxon>
    </lineage>
</organism>
<evidence type="ECO:0000313" key="4">
    <source>
        <dbReference type="EMBL" id="KAJ6216200.1"/>
    </source>
</evidence>
<dbReference type="EMBL" id="JAPWDV010000003">
    <property type="protein sequence ID" value="KAJ6216200.1"/>
    <property type="molecule type" value="Genomic_DNA"/>
</dbReference>
<evidence type="ECO:0000313" key="5">
    <source>
        <dbReference type="Proteomes" id="UP001142055"/>
    </source>
</evidence>
<name>A0A9Q0M2D2_BLOTA</name>
<feature type="compositionally biased region" description="Polar residues" evidence="3">
    <location>
        <begin position="55"/>
        <end position="79"/>
    </location>
</feature>
<feature type="region of interest" description="Disordered" evidence="3">
    <location>
        <begin position="36"/>
        <end position="79"/>
    </location>
</feature>
<protein>
    <submittedName>
        <fullName evidence="4">Uncharacterized protein</fullName>
    </submittedName>
</protein>
<dbReference type="PANTHER" id="PTHR32123">
    <property type="entry name" value="BICD FAMILY-LIKE CARGO ADAPTER"/>
    <property type="match status" value="1"/>
</dbReference>
<keyword evidence="1 2" id="KW-0175">Coiled coil</keyword>
<evidence type="ECO:0000256" key="2">
    <source>
        <dbReference type="SAM" id="Coils"/>
    </source>
</evidence>
<feature type="coiled-coil region" evidence="2">
    <location>
        <begin position="104"/>
        <end position="262"/>
    </location>
</feature>
<feature type="coiled-coil region" evidence="2">
    <location>
        <begin position="291"/>
        <end position="318"/>
    </location>
</feature>
<dbReference type="AlphaFoldDB" id="A0A9Q0M2D2"/>
<keyword evidence="5" id="KW-1185">Reference proteome</keyword>
<feature type="coiled-coil region" evidence="2">
    <location>
        <begin position="455"/>
        <end position="489"/>
    </location>
</feature>
<reference evidence="4" key="1">
    <citation type="submission" date="2022-12" db="EMBL/GenBank/DDBJ databases">
        <title>Genome assemblies of Blomia tropicalis.</title>
        <authorList>
            <person name="Cui Y."/>
        </authorList>
    </citation>
    <scope>NUCLEOTIDE SEQUENCE</scope>
    <source>
        <tissue evidence="4">Adult mites</tissue>
    </source>
</reference>
<dbReference type="InterPro" id="IPR051149">
    <property type="entry name" value="Spindly/BICDR_Dynein_Adapter"/>
</dbReference>